<accession>E6Q0G1</accession>
<evidence type="ECO:0000256" key="5">
    <source>
        <dbReference type="ARBA" id="ARBA00022840"/>
    </source>
</evidence>
<evidence type="ECO:0000256" key="3">
    <source>
        <dbReference type="ARBA" id="ARBA00022741"/>
    </source>
</evidence>
<protein>
    <submittedName>
        <fullName evidence="8">Putative Non-specific serine/threonine protein kinase</fullName>
        <ecNumber evidence="8">2.7.11.1</ecNumber>
    </submittedName>
</protein>
<evidence type="ECO:0000256" key="1">
    <source>
        <dbReference type="ARBA" id="ARBA00022527"/>
    </source>
</evidence>
<keyword evidence="1 8" id="KW-0723">Serine/threonine-protein kinase</keyword>
<dbReference type="EC" id="2.7.11.1" evidence="8"/>
<dbReference type="CDD" id="cd14014">
    <property type="entry name" value="STKc_PknB_like"/>
    <property type="match status" value="1"/>
</dbReference>
<dbReference type="InterPro" id="IPR008271">
    <property type="entry name" value="Ser/Thr_kinase_AS"/>
</dbReference>
<dbReference type="PROSITE" id="PS00108">
    <property type="entry name" value="PROTEIN_KINASE_ST"/>
    <property type="match status" value="1"/>
</dbReference>
<dbReference type="SUPFAM" id="SSF56112">
    <property type="entry name" value="Protein kinase-like (PK-like)"/>
    <property type="match status" value="1"/>
</dbReference>
<evidence type="ECO:0000256" key="2">
    <source>
        <dbReference type="ARBA" id="ARBA00022679"/>
    </source>
</evidence>
<dbReference type="GO" id="GO:0004674">
    <property type="term" value="F:protein serine/threonine kinase activity"/>
    <property type="evidence" value="ECO:0007669"/>
    <property type="project" value="UniProtKB-KW"/>
</dbReference>
<organism evidence="8">
    <name type="scientific">mine drainage metagenome</name>
    <dbReference type="NCBI Taxonomy" id="410659"/>
    <lineage>
        <taxon>unclassified sequences</taxon>
        <taxon>metagenomes</taxon>
        <taxon>ecological metagenomes</taxon>
    </lineage>
</organism>
<keyword evidence="5" id="KW-0067">ATP-binding</keyword>
<dbReference type="GO" id="GO:0005524">
    <property type="term" value="F:ATP binding"/>
    <property type="evidence" value="ECO:0007669"/>
    <property type="project" value="UniProtKB-KW"/>
</dbReference>
<proteinExistence type="predicted"/>
<dbReference type="EMBL" id="CABN01000161">
    <property type="protein sequence ID" value="CBI00670.1"/>
    <property type="molecule type" value="Genomic_DNA"/>
</dbReference>
<keyword evidence="3" id="KW-0547">Nucleotide-binding</keyword>
<dbReference type="InterPro" id="IPR011009">
    <property type="entry name" value="Kinase-like_dom_sf"/>
</dbReference>
<dbReference type="Gene3D" id="3.30.200.20">
    <property type="entry name" value="Phosphorylase Kinase, domain 1"/>
    <property type="match status" value="1"/>
</dbReference>
<keyword evidence="2 8" id="KW-0808">Transferase</keyword>
<name>E6Q0G1_9ZZZZ</name>
<feature type="transmembrane region" description="Helical" evidence="6">
    <location>
        <begin position="301"/>
        <end position="322"/>
    </location>
</feature>
<dbReference type="AlphaFoldDB" id="E6Q0G1"/>
<dbReference type="SMART" id="SM00220">
    <property type="entry name" value="S_TKc"/>
    <property type="match status" value="1"/>
</dbReference>
<gene>
    <name evidence="8" type="ORF">CARN3_0223</name>
</gene>
<evidence type="ECO:0000256" key="4">
    <source>
        <dbReference type="ARBA" id="ARBA00022777"/>
    </source>
</evidence>
<comment type="caution">
    <text evidence="8">The sequence shown here is derived from an EMBL/GenBank/DDBJ whole genome shotgun (WGS) entry which is preliminary data.</text>
</comment>
<dbReference type="Pfam" id="PF00069">
    <property type="entry name" value="Pkinase"/>
    <property type="match status" value="1"/>
</dbReference>
<dbReference type="PANTHER" id="PTHR43289:SF6">
    <property type="entry name" value="SERINE_THREONINE-PROTEIN KINASE NEKL-3"/>
    <property type="match status" value="1"/>
</dbReference>
<dbReference type="PROSITE" id="PS50011">
    <property type="entry name" value="PROTEIN_KINASE_DOM"/>
    <property type="match status" value="1"/>
</dbReference>
<dbReference type="PANTHER" id="PTHR43289">
    <property type="entry name" value="MITOGEN-ACTIVATED PROTEIN KINASE KINASE KINASE 20-RELATED"/>
    <property type="match status" value="1"/>
</dbReference>
<evidence type="ECO:0000256" key="6">
    <source>
        <dbReference type="SAM" id="Phobius"/>
    </source>
</evidence>
<keyword evidence="4 8" id="KW-0418">Kinase</keyword>
<feature type="domain" description="Protein kinase" evidence="7">
    <location>
        <begin position="16"/>
        <end position="276"/>
    </location>
</feature>
<dbReference type="FunFam" id="1.10.510.10:FF:000021">
    <property type="entry name" value="Serine/threonine protein kinase"/>
    <property type="match status" value="1"/>
</dbReference>
<keyword evidence="6" id="KW-0472">Membrane</keyword>
<sequence length="325" mass="37269">MSFLAAFETGQELDHYRIDAPVAESGMASIFRATDLRDGRRVAIKIPHFAMESDPALYDRFKREEEIGATLNHPNVMRIFSGGERSRVYMVMEWVEGRLLRQVLSQERKLPPERAITITLDILKALDYIHKHGVVHRDLKPENVMIDDHDGIKLIDFGIASKEGTKRLTYAGFTQALGSPDYISPEQVKGKRGDVRSDLYSIGVMLYEMLSGRTPFTGPTPLAVMNDRLINHVLPPREAEPSISPQLQEVLYRALERDPRNRYPSAHAFALDLEHLDQVGVADRAELRDWKKRRSMWSRKVFYYASLALLPFLLFLVMLLLARHR</sequence>
<evidence type="ECO:0000259" key="7">
    <source>
        <dbReference type="PROSITE" id="PS50011"/>
    </source>
</evidence>
<reference evidence="8" key="1">
    <citation type="submission" date="2009-10" db="EMBL/GenBank/DDBJ databases">
        <title>Diversity of trophic interactions inside an arsenic-rich microbial ecosystem.</title>
        <authorList>
            <person name="Bertin P.N."/>
            <person name="Heinrich-Salmeron A."/>
            <person name="Pelletier E."/>
            <person name="Goulhen-Chollet F."/>
            <person name="Arsene-Ploetze F."/>
            <person name="Gallien S."/>
            <person name="Calteau A."/>
            <person name="Vallenet D."/>
            <person name="Casiot C."/>
            <person name="Chane-Woon-Ming B."/>
            <person name="Giloteaux L."/>
            <person name="Barakat M."/>
            <person name="Bonnefoy V."/>
            <person name="Bruneel O."/>
            <person name="Chandler M."/>
            <person name="Cleiss J."/>
            <person name="Duran R."/>
            <person name="Elbaz-Poulichet F."/>
            <person name="Fonknechten N."/>
            <person name="Lauga B."/>
            <person name="Mornico D."/>
            <person name="Ortet P."/>
            <person name="Schaeffer C."/>
            <person name="Siguier P."/>
            <person name="Alexander Thil Smith A."/>
            <person name="Van Dorsselaer A."/>
            <person name="Weissenbach J."/>
            <person name="Medigue C."/>
            <person name="Le Paslier D."/>
        </authorList>
    </citation>
    <scope>NUCLEOTIDE SEQUENCE</scope>
</reference>
<keyword evidence="6" id="KW-1133">Transmembrane helix</keyword>
<keyword evidence="6" id="KW-0812">Transmembrane</keyword>
<dbReference type="InterPro" id="IPR000719">
    <property type="entry name" value="Prot_kinase_dom"/>
</dbReference>
<dbReference type="Gene3D" id="1.10.510.10">
    <property type="entry name" value="Transferase(Phosphotransferase) domain 1"/>
    <property type="match status" value="1"/>
</dbReference>
<evidence type="ECO:0000313" key="8">
    <source>
        <dbReference type="EMBL" id="CBI00670.1"/>
    </source>
</evidence>